<dbReference type="AlphaFoldDB" id="W7B1E7"/>
<evidence type="ECO:0000313" key="1">
    <source>
        <dbReference type="EMBL" id="EUJ16511.1"/>
    </source>
</evidence>
<dbReference type="PATRIC" id="fig|1265818.5.peg.3232"/>
<reference evidence="1 2" key="1">
    <citation type="journal article" date="2014" name="Int. J. Syst. Evol. Microbiol.">
        <title>Listeria floridensis sp. nov., Listeria aquatica sp. nov., Listeria cornellensis sp. nov., Listeria riparia sp. nov. and Listeria grandensis sp. nov., from agricultural and natural environments.</title>
        <authorList>
            <person name="den Bakker H.C."/>
            <person name="Warchocki S."/>
            <person name="Wright E.M."/>
            <person name="Allred A.F."/>
            <person name="Ahlstrom C."/>
            <person name="Manuel C.S."/>
            <person name="Stasiewicz M.J."/>
            <person name="Burrell A."/>
            <person name="Roof S."/>
            <person name="Strawn L."/>
            <person name="Fortes E.D."/>
            <person name="Nightingale K.K."/>
            <person name="Kephart D."/>
            <person name="Wiedmann M."/>
        </authorList>
    </citation>
    <scope>NUCLEOTIDE SEQUENCE [LARGE SCALE GENOMIC DNA]</scope>
    <source>
        <strain evidence="1 2">FSL S10-1188</strain>
    </source>
</reference>
<accession>W7B1E7</accession>
<dbReference type="Proteomes" id="UP000019246">
    <property type="component" value="Unassembled WGS sequence"/>
</dbReference>
<gene>
    <name evidence="1" type="ORF">MAQA_16011</name>
</gene>
<name>W7B1E7_9LIST</name>
<proteinExistence type="predicted"/>
<organism evidence="1 2">
    <name type="scientific">Listeria aquatica FSL S10-1188</name>
    <dbReference type="NCBI Taxonomy" id="1265818"/>
    <lineage>
        <taxon>Bacteria</taxon>
        <taxon>Bacillati</taxon>
        <taxon>Bacillota</taxon>
        <taxon>Bacilli</taxon>
        <taxon>Bacillales</taxon>
        <taxon>Listeriaceae</taxon>
        <taxon>Listeria</taxon>
    </lineage>
</organism>
<protein>
    <submittedName>
        <fullName evidence="1">Uncharacterized protein</fullName>
    </submittedName>
</protein>
<evidence type="ECO:0000313" key="2">
    <source>
        <dbReference type="Proteomes" id="UP000019246"/>
    </source>
</evidence>
<dbReference type="EMBL" id="AOCG01000025">
    <property type="protein sequence ID" value="EUJ16511.1"/>
    <property type="molecule type" value="Genomic_DNA"/>
</dbReference>
<sequence length="113" mass="13318">MTLLHVTRSAIGNLGARKHLTQIQWGSGVLYFYEEVAKRAVSLGKMRHYNENIPSKDKQLQFLNSYFISKEKALTLLNVSDNHFYYLILRNKITRLRKGSAIFYFREEIYQLT</sequence>
<comment type="caution">
    <text evidence="1">The sequence shown here is derived from an EMBL/GenBank/DDBJ whole genome shotgun (WGS) entry which is preliminary data.</text>
</comment>
<keyword evidence="2" id="KW-1185">Reference proteome</keyword>